<reference evidence="2 5" key="2">
    <citation type="submission" date="2023-12" db="EMBL/GenBank/DDBJ databases">
        <title>Genome sequencing of Xanthomonas floridensis.</title>
        <authorList>
            <person name="Greer S."/>
            <person name="Harrison J."/>
            <person name="Grant M."/>
            <person name="Vicente J."/>
            <person name="Studholme D."/>
        </authorList>
    </citation>
    <scope>NUCLEOTIDE SEQUENCE [LARGE SCALE GENOMIC DNA]</scope>
    <source>
        <strain evidence="2 5">WHRI 8848</strain>
    </source>
</reference>
<dbReference type="EMBL" id="LXNG01000009">
    <property type="protein sequence ID" value="OAG68452.1"/>
    <property type="molecule type" value="Genomic_DNA"/>
</dbReference>
<evidence type="ECO:0000313" key="3">
    <source>
        <dbReference type="EMBL" id="OAG68452.1"/>
    </source>
</evidence>
<evidence type="ECO:0000313" key="2">
    <source>
        <dbReference type="EMBL" id="MEA5124820.1"/>
    </source>
</evidence>
<gene>
    <name evidence="3" type="ORF">A7D17_13990</name>
    <name evidence="2" type="ORF">VB146_13345</name>
</gene>
<evidence type="ECO:0000313" key="4">
    <source>
        <dbReference type="Proteomes" id="UP000077659"/>
    </source>
</evidence>
<keyword evidence="1" id="KW-1133">Transmembrane helix</keyword>
<dbReference type="OrthoDB" id="877274at2"/>
<evidence type="ECO:0000256" key="1">
    <source>
        <dbReference type="SAM" id="Phobius"/>
    </source>
</evidence>
<keyword evidence="1" id="KW-0812">Transmembrane</keyword>
<dbReference type="RefSeq" id="WP_064508307.1">
    <property type="nucleotide sequence ID" value="NZ_JAYFSN010000014.1"/>
</dbReference>
<dbReference type="AlphaFoldDB" id="A0A1A9ME77"/>
<sequence>MIVPRHWAEARIQHREGRRSITVRRFGWSDESYAAAELHARGRAGEALDAILSGTPLPRRERLAAYGEGLPIREEIVVQEGSLVLTRNSYGALCLNTPNVLFADVDFAHLPRRGLGVGWGLLILVSVMLLGTFQFHLFGGVILATAVTWLSNSLARSWRRHRFCRAGTPEQQARQRIDDFAAAHPQWHLRLYRTPAGFRLLALHRCFEPDDAEAAACFSQLGVDAVYARMCRMQQCFRARVSPKPWRVGIHRRIRPPYAAWRAEHAALPERLRWIAGYEGASTAFAACRYIASFGEERSVTEAARHVQERHDAWRRADQPHLQLA</sequence>
<dbReference type="Proteomes" id="UP000077659">
    <property type="component" value="Unassembled WGS sequence"/>
</dbReference>
<keyword evidence="5" id="KW-1185">Reference proteome</keyword>
<evidence type="ECO:0008006" key="6">
    <source>
        <dbReference type="Google" id="ProtNLM"/>
    </source>
</evidence>
<dbReference type="EMBL" id="JAYFSO010000016">
    <property type="protein sequence ID" value="MEA5124820.1"/>
    <property type="molecule type" value="Genomic_DNA"/>
</dbReference>
<reference evidence="3 4" key="1">
    <citation type="submission" date="2016-05" db="EMBL/GenBank/DDBJ databases">
        <title>Pathogenic, phenotypic and molecular characterisation of Xanthomonas nasturtii sp. nov. and Xanthomonas floridensis sp. nov., new species of Xanthomonas associated with watercress production in Florida.</title>
        <authorList>
            <person name="Vicente J.G."/>
            <person name="Rothwell S."/>
            <person name="Holub E.B."/>
            <person name="Studholme D.J."/>
        </authorList>
    </citation>
    <scope>NUCLEOTIDE SEQUENCE [LARGE SCALE GENOMIC DNA]</scope>
    <source>
        <strain evidence="3 4">WHRI 8848</strain>
    </source>
</reference>
<name>A0A1A9ME77_9XANT</name>
<organism evidence="3 4">
    <name type="scientific">Xanthomonas floridensis</name>
    <dbReference type="NCBI Taxonomy" id="1843580"/>
    <lineage>
        <taxon>Bacteria</taxon>
        <taxon>Pseudomonadati</taxon>
        <taxon>Pseudomonadota</taxon>
        <taxon>Gammaproteobacteria</taxon>
        <taxon>Lysobacterales</taxon>
        <taxon>Lysobacteraceae</taxon>
        <taxon>Xanthomonas</taxon>
    </lineage>
</organism>
<keyword evidence="1" id="KW-0472">Membrane</keyword>
<proteinExistence type="predicted"/>
<evidence type="ECO:0000313" key="5">
    <source>
        <dbReference type="Proteomes" id="UP001303614"/>
    </source>
</evidence>
<dbReference type="STRING" id="1843580.A7D17_13990"/>
<protein>
    <recommendedName>
        <fullName evidence="6">Transmembrane protein</fullName>
    </recommendedName>
</protein>
<comment type="caution">
    <text evidence="3">The sequence shown here is derived from an EMBL/GenBank/DDBJ whole genome shotgun (WGS) entry which is preliminary data.</text>
</comment>
<accession>A0A1A9ME77</accession>
<dbReference type="Proteomes" id="UP001303614">
    <property type="component" value="Unassembled WGS sequence"/>
</dbReference>
<feature type="transmembrane region" description="Helical" evidence="1">
    <location>
        <begin position="114"/>
        <end position="131"/>
    </location>
</feature>